<evidence type="ECO:0000313" key="6">
    <source>
        <dbReference type="EMBL" id="UJG42445.1"/>
    </source>
</evidence>
<keyword evidence="4" id="KW-0066">ATP synthesis</keyword>
<dbReference type="GO" id="GO:0005886">
    <property type="term" value="C:plasma membrane"/>
    <property type="evidence" value="ECO:0007669"/>
    <property type="project" value="UniProtKB-SubCell"/>
</dbReference>
<keyword evidence="4" id="KW-0472">Membrane</keyword>
<protein>
    <recommendedName>
        <fullName evidence="4">A-type ATP synthase subunit D</fullName>
    </recommendedName>
</protein>
<proteinExistence type="inferred from homology"/>
<dbReference type="PANTHER" id="PTHR11671">
    <property type="entry name" value="V-TYPE ATP SYNTHASE SUBUNIT D"/>
    <property type="match status" value="1"/>
</dbReference>
<gene>
    <name evidence="4" type="primary">atpD</name>
    <name evidence="6" type="ORF">K9W46_08550</name>
</gene>
<dbReference type="AlphaFoldDB" id="A0A9Y1FMI9"/>
<dbReference type="Gene3D" id="1.10.287.3240">
    <property type="match status" value="1"/>
</dbReference>
<comment type="subunit">
    <text evidence="4">Has multiple subunits with at least A(3), B(3), C, D, E, F, H, I and proteolipid K(x).</text>
</comment>
<keyword evidence="5" id="KW-0175">Coiled coil</keyword>
<evidence type="ECO:0000256" key="2">
    <source>
        <dbReference type="ARBA" id="ARBA00022448"/>
    </source>
</evidence>
<comment type="similarity">
    <text evidence="1 4">Belongs to the V-ATPase D subunit family.</text>
</comment>
<dbReference type="EMBL" id="CP084167">
    <property type="protein sequence ID" value="UJG42445.1"/>
    <property type="molecule type" value="Genomic_DNA"/>
</dbReference>
<dbReference type="GO" id="GO:0046961">
    <property type="term" value="F:proton-transporting ATPase activity, rotational mechanism"/>
    <property type="evidence" value="ECO:0007669"/>
    <property type="project" value="InterPro"/>
</dbReference>
<sequence>MSANIEFGTVKTTRMELLNIRAKIKLAQKGHDLLKEKMDALVLELYAIKDEVRAAKKQIEEELLQAYKALAKAEMMIGPDKIRDFAQYAPEILQLQTLTTSIMGVKAPRFIVTEVKETEEEKVFYGLANSSAQLDLAITYFRKSLKTLMVIAEKMTLLEKIASEINKTKRRVNALNYILIPKLKAIAVFIASSLEEQERETFSRLKRVKDILEAKKHKISN</sequence>
<accession>A0A9Y1FMI9</accession>
<evidence type="ECO:0000256" key="1">
    <source>
        <dbReference type="ARBA" id="ARBA00005850"/>
    </source>
</evidence>
<dbReference type="InterPro" id="IPR002699">
    <property type="entry name" value="V_ATPase_D"/>
</dbReference>
<dbReference type="HAMAP" id="MF_00271">
    <property type="entry name" value="ATP_synth_D_arch"/>
    <property type="match status" value="1"/>
</dbReference>
<dbReference type="Proteomes" id="UP001200513">
    <property type="component" value="Chromosome"/>
</dbReference>
<feature type="coiled-coil region" evidence="5">
    <location>
        <begin position="49"/>
        <end position="76"/>
    </location>
</feature>
<name>A0A9Y1FMI9_9ARCH</name>
<dbReference type="GO" id="GO:0042777">
    <property type="term" value="P:proton motive force-driven plasma membrane ATP synthesis"/>
    <property type="evidence" value="ECO:0007669"/>
    <property type="project" value="UniProtKB-UniRule"/>
</dbReference>
<reference evidence="6" key="1">
    <citation type="journal article" date="2022" name="Nat. Microbiol.">
        <title>Unique mobile elements and scalable gene flow at the prokaryote-eukaryote boundary revealed by circularized Asgard archaea genomes.</title>
        <authorList>
            <person name="Wu F."/>
            <person name="Speth D.R."/>
            <person name="Philosof A."/>
            <person name="Cremiere A."/>
            <person name="Narayanan A."/>
            <person name="Barco R.A."/>
            <person name="Connon S.A."/>
            <person name="Amend J.P."/>
            <person name="Antoshechkin I.A."/>
            <person name="Orphan V.J."/>
        </authorList>
    </citation>
    <scope>NUCLEOTIDE SEQUENCE</scope>
    <source>
        <strain evidence="6">PR6</strain>
    </source>
</reference>
<comment type="function">
    <text evidence="4">Component of the A-type ATP synthase that produces ATP from ADP in the presence of a proton gradient across the membrane.</text>
</comment>
<dbReference type="Pfam" id="PF01813">
    <property type="entry name" value="ATP-synt_D"/>
    <property type="match status" value="1"/>
</dbReference>
<dbReference type="GO" id="GO:0005524">
    <property type="term" value="F:ATP binding"/>
    <property type="evidence" value="ECO:0007669"/>
    <property type="project" value="UniProtKB-UniRule"/>
</dbReference>
<comment type="subcellular location">
    <subcellularLocation>
        <location evidence="4">Cell membrane</location>
        <topology evidence="4">Peripheral membrane protein</topology>
    </subcellularLocation>
</comment>
<organism evidence="6">
    <name type="scientific">Candidatus Heimdallarchaeum endolithica</name>
    <dbReference type="NCBI Taxonomy" id="2876572"/>
    <lineage>
        <taxon>Archaea</taxon>
        <taxon>Promethearchaeati</taxon>
        <taxon>Candidatus Heimdallarchaeota</taxon>
        <taxon>Candidatus Heimdallarchaeia (ex Rinke et al. 2021) (nom. nud.)</taxon>
        <taxon>Candidatus Heimdallarchaeales</taxon>
        <taxon>Candidatus Heimdallarchaeaceae</taxon>
        <taxon>Candidatus Heimdallarchaeum</taxon>
    </lineage>
</organism>
<dbReference type="NCBIfam" id="TIGR00309">
    <property type="entry name" value="V_ATPase_subD"/>
    <property type="match status" value="1"/>
</dbReference>
<keyword evidence="4" id="KW-0375">Hydrogen ion transport</keyword>
<dbReference type="GO" id="GO:0046933">
    <property type="term" value="F:proton-transporting ATP synthase activity, rotational mechanism"/>
    <property type="evidence" value="ECO:0007669"/>
    <property type="project" value="UniProtKB-UniRule"/>
</dbReference>
<keyword evidence="3 4" id="KW-0406">Ion transport</keyword>
<evidence type="ECO:0000256" key="5">
    <source>
        <dbReference type="SAM" id="Coils"/>
    </source>
</evidence>
<keyword evidence="4" id="KW-1003">Cell membrane</keyword>
<evidence type="ECO:0000256" key="4">
    <source>
        <dbReference type="HAMAP-Rule" id="MF_00271"/>
    </source>
</evidence>
<keyword evidence="2 4" id="KW-0813">Transport</keyword>
<evidence type="ECO:0000256" key="3">
    <source>
        <dbReference type="ARBA" id="ARBA00023065"/>
    </source>
</evidence>